<dbReference type="EMBL" id="RDQH01000337">
    <property type="protein sequence ID" value="RXH83009.1"/>
    <property type="molecule type" value="Genomic_DNA"/>
</dbReference>
<dbReference type="InterPro" id="IPR011009">
    <property type="entry name" value="Kinase-like_dom_sf"/>
</dbReference>
<accession>A0A498IIQ3</accession>
<reference evidence="6 7" key="1">
    <citation type="submission" date="2018-10" db="EMBL/GenBank/DDBJ databases">
        <title>A high-quality apple genome assembly.</title>
        <authorList>
            <person name="Hu J."/>
        </authorList>
    </citation>
    <scope>NUCLEOTIDE SEQUENCE [LARGE SCALE GENOMIC DNA]</scope>
    <source>
        <strain evidence="7">cv. HFTH1</strain>
        <tissue evidence="6">Young leaf</tissue>
    </source>
</reference>
<sequence length="142" mass="15848">MEDEEIEERKEDDLELPLFDLPTIETATNYFSINNKLGEGGFGPVYKAWRLWKEGRPLELIDKGLGNSCTLSEVLRCIHVSLLCVQQQPEDRPTMSSVVQMLCSESALPQPKEPGFVPEKGLLDGVINPSCNGLTITELEAR</sequence>
<evidence type="ECO:0000256" key="1">
    <source>
        <dbReference type="ARBA" id="ARBA00022527"/>
    </source>
</evidence>
<evidence type="ECO:0008006" key="8">
    <source>
        <dbReference type="Google" id="ProtNLM"/>
    </source>
</evidence>
<evidence type="ECO:0000313" key="7">
    <source>
        <dbReference type="Proteomes" id="UP000290289"/>
    </source>
</evidence>
<dbReference type="AlphaFoldDB" id="A0A498IIQ3"/>
<organism evidence="6 7">
    <name type="scientific">Malus domestica</name>
    <name type="common">Apple</name>
    <name type="synonym">Pyrus malus</name>
    <dbReference type="NCBI Taxonomy" id="3750"/>
    <lineage>
        <taxon>Eukaryota</taxon>
        <taxon>Viridiplantae</taxon>
        <taxon>Streptophyta</taxon>
        <taxon>Embryophyta</taxon>
        <taxon>Tracheophyta</taxon>
        <taxon>Spermatophyta</taxon>
        <taxon>Magnoliopsida</taxon>
        <taxon>eudicotyledons</taxon>
        <taxon>Gunneridae</taxon>
        <taxon>Pentapetalae</taxon>
        <taxon>rosids</taxon>
        <taxon>fabids</taxon>
        <taxon>Rosales</taxon>
        <taxon>Rosaceae</taxon>
        <taxon>Amygdaloideae</taxon>
        <taxon>Maleae</taxon>
        <taxon>Malus</taxon>
    </lineage>
</organism>
<dbReference type="SUPFAM" id="SSF56112">
    <property type="entry name" value="Protein kinase-like (PK-like)"/>
    <property type="match status" value="1"/>
</dbReference>
<keyword evidence="2" id="KW-0808">Transferase</keyword>
<gene>
    <name evidence="6" type="ORF">DVH24_003507</name>
</gene>
<keyword evidence="5" id="KW-0067">ATP-binding</keyword>
<keyword evidence="1" id="KW-0723">Serine/threonine-protein kinase</keyword>
<name>A0A498IIQ3_MALDO</name>
<protein>
    <recommendedName>
        <fullName evidence="8">S-locus receptor kinase C-terminal domain-containing protein</fullName>
    </recommendedName>
</protein>
<evidence type="ECO:0000256" key="5">
    <source>
        <dbReference type="ARBA" id="ARBA00022840"/>
    </source>
</evidence>
<dbReference type="GO" id="GO:0004674">
    <property type="term" value="F:protein serine/threonine kinase activity"/>
    <property type="evidence" value="ECO:0007669"/>
    <property type="project" value="UniProtKB-KW"/>
</dbReference>
<dbReference type="Gene3D" id="1.10.510.10">
    <property type="entry name" value="Transferase(Phosphotransferase) domain 1"/>
    <property type="match status" value="1"/>
</dbReference>
<keyword evidence="7" id="KW-1185">Reference proteome</keyword>
<evidence type="ECO:0000256" key="3">
    <source>
        <dbReference type="ARBA" id="ARBA00022741"/>
    </source>
</evidence>
<evidence type="ECO:0000256" key="2">
    <source>
        <dbReference type="ARBA" id="ARBA00022679"/>
    </source>
</evidence>
<dbReference type="GO" id="GO:0005886">
    <property type="term" value="C:plasma membrane"/>
    <property type="evidence" value="ECO:0007669"/>
    <property type="project" value="TreeGrafter"/>
</dbReference>
<dbReference type="PANTHER" id="PTHR27002:SF900">
    <property type="entry name" value="S-LOCUS LECTIN KINASE FAMILY PROTEIN"/>
    <property type="match status" value="1"/>
</dbReference>
<keyword evidence="3" id="KW-0547">Nucleotide-binding</keyword>
<dbReference type="Proteomes" id="UP000290289">
    <property type="component" value="Chromosome 11"/>
</dbReference>
<dbReference type="PANTHER" id="PTHR27002">
    <property type="entry name" value="RECEPTOR-LIKE SERINE/THREONINE-PROTEIN KINASE SD1-8"/>
    <property type="match status" value="1"/>
</dbReference>
<dbReference type="GO" id="GO:0005524">
    <property type="term" value="F:ATP binding"/>
    <property type="evidence" value="ECO:0007669"/>
    <property type="project" value="UniProtKB-KW"/>
</dbReference>
<keyword evidence="4" id="KW-0418">Kinase</keyword>
<evidence type="ECO:0000256" key="4">
    <source>
        <dbReference type="ARBA" id="ARBA00022777"/>
    </source>
</evidence>
<proteinExistence type="predicted"/>
<comment type="caution">
    <text evidence="6">The sequence shown here is derived from an EMBL/GenBank/DDBJ whole genome shotgun (WGS) entry which is preliminary data.</text>
</comment>
<evidence type="ECO:0000313" key="6">
    <source>
        <dbReference type="EMBL" id="RXH83009.1"/>
    </source>
</evidence>